<feature type="domain" description="NADH dehydrogenase subunit 5 C-terminal" evidence="19">
    <location>
        <begin position="427"/>
        <end position="608"/>
    </location>
</feature>
<evidence type="ECO:0000256" key="4">
    <source>
        <dbReference type="ARBA" id="ARBA00022448"/>
    </source>
</evidence>
<dbReference type="Pfam" id="PF00361">
    <property type="entry name" value="Proton_antipo_M"/>
    <property type="match status" value="1"/>
</dbReference>
<keyword evidence="4 16" id="KW-0813">Transport</keyword>
<feature type="transmembrane region" description="Helical" evidence="16">
    <location>
        <begin position="408"/>
        <end position="429"/>
    </location>
</feature>
<organism evidence="20">
    <name type="scientific">Calotomus japonicus</name>
    <name type="common">Japanese parrotfish</name>
    <dbReference type="NCBI Taxonomy" id="242801"/>
    <lineage>
        <taxon>Eukaryota</taxon>
        <taxon>Metazoa</taxon>
        <taxon>Chordata</taxon>
        <taxon>Craniata</taxon>
        <taxon>Vertebrata</taxon>
        <taxon>Euteleostomi</taxon>
        <taxon>Actinopterygii</taxon>
        <taxon>Neopterygii</taxon>
        <taxon>Teleostei</taxon>
        <taxon>Neoteleostei</taxon>
        <taxon>Acanthomorphata</taxon>
        <taxon>Eupercaria</taxon>
        <taxon>Labriformes</taxon>
        <taxon>Labridae</taxon>
        <taxon>Scarines</taxon>
        <taxon>Calotomus</taxon>
    </lineage>
</organism>
<dbReference type="GO" id="GO:0042773">
    <property type="term" value="P:ATP synthesis coupled electron transport"/>
    <property type="evidence" value="ECO:0007669"/>
    <property type="project" value="InterPro"/>
</dbReference>
<keyword evidence="10 16" id="KW-1133">Transmembrane helix</keyword>
<keyword evidence="14 16" id="KW-0472">Membrane</keyword>
<dbReference type="RefSeq" id="YP_009407661.1">
    <property type="nucleotide sequence ID" value="NC_035427.1"/>
</dbReference>
<dbReference type="PANTHER" id="PTHR42829:SF2">
    <property type="entry name" value="NADH-UBIQUINONE OXIDOREDUCTASE CHAIN 5"/>
    <property type="match status" value="1"/>
</dbReference>
<dbReference type="Pfam" id="PF06455">
    <property type="entry name" value="NADH5_C"/>
    <property type="match status" value="1"/>
</dbReference>
<evidence type="ECO:0000256" key="15">
    <source>
        <dbReference type="ARBA" id="ARBA00049551"/>
    </source>
</evidence>
<dbReference type="AlphaFoldDB" id="A0A347Z640"/>
<evidence type="ECO:0000256" key="10">
    <source>
        <dbReference type="ARBA" id="ARBA00022989"/>
    </source>
</evidence>
<dbReference type="Pfam" id="PF00662">
    <property type="entry name" value="Proton_antipo_N"/>
    <property type="match status" value="1"/>
</dbReference>
<feature type="transmembrane region" description="Helical" evidence="16">
    <location>
        <begin position="6"/>
        <end position="30"/>
    </location>
</feature>
<evidence type="ECO:0000256" key="1">
    <source>
        <dbReference type="ARBA" id="ARBA00004448"/>
    </source>
</evidence>
<protein>
    <recommendedName>
        <fullName evidence="3 16">NADH-ubiquinone oxidoreductase chain 5</fullName>
        <ecNumber evidence="2 16">7.1.1.2</ecNumber>
    </recommendedName>
</protein>
<gene>
    <name evidence="20" type="primary">ND5</name>
</gene>
<feature type="transmembrane region" description="Helical" evidence="16">
    <location>
        <begin position="462"/>
        <end position="479"/>
    </location>
</feature>
<feature type="transmembrane region" description="Helical" evidence="16">
    <location>
        <begin position="491"/>
        <end position="510"/>
    </location>
</feature>
<comment type="subcellular location">
    <subcellularLocation>
        <location evidence="1">Mitochondrion inner membrane</location>
        <topology evidence="1">Multi-pass membrane protein</topology>
    </subcellularLocation>
</comment>
<keyword evidence="7" id="KW-0999">Mitochondrion inner membrane</keyword>
<dbReference type="CTD" id="4540"/>
<evidence type="ECO:0000256" key="5">
    <source>
        <dbReference type="ARBA" id="ARBA00022660"/>
    </source>
</evidence>
<keyword evidence="5" id="KW-0679">Respiratory chain</keyword>
<comment type="function">
    <text evidence="16">Core subunit of the mitochondrial membrane respiratory chain NADH dehydrogenase (Complex I) which catalyzes electron transfer from NADH through the respiratory chain, using ubiquinone as an electron acceptor. Essential for the catalytic activity and assembly of complex I.</text>
</comment>
<evidence type="ECO:0000259" key="18">
    <source>
        <dbReference type="Pfam" id="PF00662"/>
    </source>
</evidence>
<dbReference type="GO" id="GO:0015990">
    <property type="term" value="P:electron transport coupled proton transport"/>
    <property type="evidence" value="ECO:0007669"/>
    <property type="project" value="TreeGrafter"/>
</dbReference>
<feature type="transmembrane region" description="Helical" evidence="16">
    <location>
        <begin position="144"/>
        <end position="164"/>
    </location>
</feature>
<dbReference type="NCBIfam" id="TIGR01974">
    <property type="entry name" value="NDH_I_L"/>
    <property type="match status" value="1"/>
</dbReference>
<feature type="transmembrane region" description="Helical" evidence="16">
    <location>
        <begin position="250"/>
        <end position="271"/>
    </location>
</feature>
<dbReference type="GO" id="GO:0008137">
    <property type="term" value="F:NADH dehydrogenase (ubiquinone) activity"/>
    <property type="evidence" value="ECO:0007669"/>
    <property type="project" value="UniProtKB-EC"/>
</dbReference>
<accession>A0A347Z640</accession>
<dbReference type="EC" id="7.1.1.2" evidence="2 16"/>
<dbReference type="InterPro" id="IPR003945">
    <property type="entry name" value="NU5C-like"/>
</dbReference>
<dbReference type="InterPro" id="IPR001750">
    <property type="entry name" value="ND/Mrp_TM"/>
</dbReference>
<feature type="transmembrane region" description="Helical" evidence="16">
    <location>
        <begin position="176"/>
        <end position="195"/>
    </location>
</feature>
<feature type="domain" description="NADH:quinone oxidoreductase/Mrp antiporter transmembrane" evidence="17">
    <location>
        <begin position="138"/>
        <end position="421"/>
    </location>
</feature>
<reference evidence="20" key="1">
    <citation type="journal article" date="2016" name="Mitochondrial DNA Part B Resour">
        <title>Complete mitochondrial genome of the parrotfish Calotomus japonicus (Osteichthyes: Scaridae) with implications based on the phylogenetic position.</title>
        <authorList>
            <person name="Mabuchi K."/>
        </authorList>
    </citation>
    <scope>NUCLEOTIDE SEQUENCE</scope>
</reference>
<feature type="transmembrane region" description="Helical" evidence="16">
    <location>
        <begin position="367"/>
        <end position="388"/>
    </location>
</feature>
<evidence type="ECO:0000256" key="8">
    <source>
        <dbReference type="ARBA" id="ARBA00022967"/>
    </source>
</evidence>
<evidence type="ECO:0000259" key="17">
    <source>
        <dbReference type="Pfam" id="PF00361"/>
    </source>
</evidence>
<evidence type="ECO:0000313" key="20">
    <source>
        <dbReference type="EMBL" id="BAZ95735.1"/>
    </source>
</evidence>
<feature type="transmembrane region" description="Helical" evidence="16">
    <location>
        <begin position="277"/>
        <end position="299"/>
    </location>
</feature>
<comment type="similarity">
    <text evidence="16">Belongs to the complex I subunit 5 family.</text>
</comment>
<keyword evidence="13 16" id="KW-0496">Mitochondrion</keyword>
<name>A0A347Z640_9LABR</name>
<feature type="transmembrane region" description="Helical" evidence="16">
    <location>
        <begin position="591"/>
        <end position="610"/>
    </location>
</feature>
<keyword evidence="9" id="KW-0249">Electron transport</keyword>
<evidence type="ECO:0000259" key="19">
    <source>
        <dbReference type="Pfam" id="PF06455"/>
    </source>
</evidence>
<evidence type="ECO:0000256" key="11">
    <source>
        <dbReference type="ARBA" id="ARBA00023027"/>
    </source>
</evidence>
<evidence type="ECO:0000256" key="16">
    <source>
        <dbReference type="RuleBase" id="RU003404"/>
    </source>
</evidence>
<geneLocation type="mitochondrion" evidence="20"/>
<dbReference type="GO" id="GO:0003954">
    <property type="term" value="F:NADH dehydrogenase activity"/>
    <property type="evidence" value="ECO:0007669"/>
    <property type="project" value="TreeGrafter"/>
</dbReference>
<sequence length="613" mass="67573">MLNNLLATVYITMVLVLLYPLLSPFFLSSLKMKPATGPQVEMAVIIAFFLSLIPLLVLISNSGIITLSFKQWIDTPIFDICLCFKFDSYSALFLPVAFFVTWSIVQFTAWYMERDPGLNNFFKFLLSFLAAMVVLVTANNMCQIFIGWEGVGIMSFLLIGWWSARSDANTAGLQAVVYNRVGDIGFMLALAWTAIKFAGWELDYLLTSMVNEDVTLPLLALVLGAVGKSAQFGLHPWLPSAMEGPTPVSALLHSSTMVVAGIFVLIRFSPLIQQNPFVLSVCLWIGALTTVFTAGCALTQNDIKKIIAFSTASQLGLMMVTIGLAQPDLAFFHICTHAFFKAMLFLCAGVVIHALNDEQDIRKMGGLQQLLPFTSSCMSLGSLALAGTPYLSGFYSKDAIIEALNTSYSNACALALTLIATSFTAVYSLRIAYYVSMCHPRILPYVPIAEDKLFAMPPLKRLAYGSIVAGFILTSTVLPTKTPVMTMSFDLKVAALAVSILGLVIALQLAHMASTQSKDKPSLPLHRFSSMLGFFPTIVHRLVPLTSLVFGQRIANQLIDYNWLEKIGPKIIKFVNIKLSRLVGNAQQGKIKTYFLFMCISFYLILIYYGKYF</sequence>
<keyword evidence="6 16" id="KW-0812">Transmembrane</keyword>
<feature type="transmembrane region" description="Helical" evidence="16">
    <location>
        <begin position="121"/>
        <end position="138"/>
    </location>
</feature>
<evidence type="ECO:0000256" key="13">
    <source>
        <dbReference type="ARBA" id="ARBA00023128"/>
    </source>
</evidence>
<feature type="transmembrane region" description="Helical" evidence="16">
    <location>
        <begin position="306"/>
        <end position="325"/>
    </location>
</feature>
<evidence type="ECO:0000256" key="14">
    <source>
        <dbReference type="ARBA" id="ARBA00023136"/>
    </source>
</evidence>
<dbReference type="EMBL" id="AP017568">
    <property type="protein sequence ID" value="BAZ95735.1"/>
    <property type="molecule type" value="Genomic_DNA"/>
</dbReference>
<evidence type="ECO:0000256" key="7">
    <source>
        <dbReference type="ARBA" id="ARBA00022792"/>
    </source>
</evidence>
<proteinExistence type="inferred from homology"/>
<feature type="transmembrane region" description="Helical" evidence="16">
    <location>
        <begin position="331"/>
        <end position="355"/>
    </location>
</feature>
<dbReference type="InterPro" id="IPR001516">
    <property type="entry name" value="Proton_antipo_N"/>
</dbReference>
<evidence type="ECO:0000256" key="2">
    <source>
        <dbReference type="ARBA" id="ARBA00012944"/>
    </source>
</evidence>
<evidence type="ECO:0000256" key="9">
    <source>
        <dbReference type="ARBA" id="ARBA00022982"/>
    </source>
</evidence>
<dbReference type="GeneID" id="33374089"/>
<comment type="catalytic activity">
    <reaction evidence="15 16">
        <text>a ubiquinone + NADH + 5 H(+)(in) = a ubiquinol + NAD(+) + 4 H(+)(out)</text>
        <dbReference type="Rhea" id="RHEA:29091"/>
        <dbReference type="Rhea" id="RHEA-COMP:9565"/>
        <dbReference type="Rhea" id="RHEA-COMP:9566"/>
        <dbReference type="ChEBI" id="CHEBI:15378"/>
        <dbReference type="ChEBI" id="CHEBI:16389"/>
        <dbReference type="ChEBI" id="CHEBI:17976"/>
        <dbReference type="ChEBI" id="CHEBI:57540"/>
        <dbReference type="ChEBI" id="CHEBI:57945"/>
        <dbReference type="EC" id="7.1.1.2"/>
    </reaction>
</comment>
<keyword evidence="12 16" id="KW-0830">Ubiquinone</keyword>
<dbReference type="InterPro" id="IPR018393">
    <property type="entry name" value="NADHpl_OxRdtase_5_subgr"/>
</dbReference>
<dbReference type="GO" id="GO:0005743">
    <property type="term" value="C:mitochondrial inner membrane"/>
    <property type="evidence" value="ECO:0007669"/>
    <property type="project" value="UniProtKB-SubCell"/>
</dbReference>
<feature type="transmembrane region" description="Helical" evidence="16">
    <location>
        <begin position="42"/>
        <end position="69"/>
    </location>
</feature>
<evidence type="ECO:0000256" key="6">
    <source>
        <dbReference type="ARBA" id="ARBA00022692"/>
    </source>
</evidence>
<feature type="transmembrane region" description="Helical" evidence="16">
    <location>
        <begin position="89"/>
        <end position="109"/>
    </location>
</feature>
<dbReference type="InterPro" id="IPR010934">
    <property type="entry name" value="NADH_DH_su5_C"/>
</dbReference>
<keyword evidence="11 16" id="KW-0520">NAD</keyword>
<evidence type="ECO:0000256" key="3">
    <source>
        <dbReference type="ARBA" id="ARBA00021096"/>
    </source>
</evidence>
<keyword evidence="8" id="KW-1278">Translocase</keyword>
<dbReference type="PANTHER" id="PTHR42829">
    <property type="entry name" value="NADH-UBIQUINONE OXIDOREDUCTASE CHAIN 5"/>
    <property type="match status" value="1"/>
</dbReference>
<dbReference type="PRINTS" id="PR01434">
    <property type="entry name" value="NADHDHGNASE5"/>
</dbReference>
<evidence type="ECO:0000256" key="12">
    <source>
        <dbReference type="ARBA" id="ARBA00023075"/>
    </source>
</evidence>
<feature type="domain" description="NADH-Ubiquinone oxidoreductase (complex I) chain 5 N-terminal" evidence="18">
    <location>
        <begin position="72"/>
        <end position="122"/>
    </location>
</feature>